<comment type="similarity">
    <text evidence="2 7">Belongs to the class-II pyridoxal-phosphate-dependent aminotransferase family.</text>
</comment>
<protein>
    <recommendedName>
        <fullName evidence="3">serine C-palmitoyltransferase</fullName>
        <ecNumber evidence="3">2.3.1.50</ecNumber>
    </recommendedName>
</protein>
<reference evidence="10 11" key="1">
    <citation type="submission" date="2014-04" db="EMBL/GenBank/DDBJ databases">
        <title>A new species of microsporidia sheds light on the evolution of extreme parasitism.</title>
        <authorList>
            <person name="Haag K.L."/>
            <person name="James T.Y."/>
            <person name="Larsson R."/>
            <person name="Schaer T.M."/>
            <person name="Refardt D."/>
            <person name="Pombert J.-F."/>
            <person name="Ebert D."/>
        </authorList>
    </citation>
    <scope>NUCLEOTIDE SEQUENCE [LARGE SCALE GENOMIC DNA]</scope>
    <source>
        <strain evidence="10 11">UGP3</strain>
        <tissue evidence="10">Spores</tissue>
    </source>
</reference>
<dbReference type="AlphaFoldDB" id="A0A098VTR9"/>
<dbReference type="GeneID" id="25258860"/>
<dbReference type="InterPro" id="IPR004839">
    <property type="entry name" value="Aminotransferase_I/II_large"/>
</dbReference>
<evidence type="ECO:0000256" key="4">
    <source>
        <dbReference type="ARBA" id="ARBA00022679"/>
    </source>
</evidence>
<dbReference type="InterPro" id="IPR050087">
    <property type="entry name" value="AON_synthase_class-II"/>
</dbReference>
<dbReference type="Gene3D" id="3.40.640.10">
    <property type="entry name" value="Type I PLP-dependent aspartate aminotransferase-like (Major domain)"/>
    <property type="match status" value="1"/>
</dbReference>
<evidence type="ECO:0000256" key="8">
    <source>
        <dbReference type="SAM" id="Phobius"/>
    </source>
</evidence>
<feature type="domain" description="Aminotransferase class I/classII large" evidence="9">
    <location>
        <begin position="117"/>
        <end position="473"/>
    </location>
</feature>
<proteinExistence type="inferred from homology"/>
<evidence type="ECO:0000256" key="1">
    <source>
        <dbReference type="ARBA" id="ARBA00001933"/>
    </source>
</evidence>
<keyword evidence="8" id="KW-0472">Membrane</keyword>
<comment type="cofactor">
    <cofactor evidence="1 7">
        <name>pyridoxal 5'-phosphate</name>
        <dbReference type="ChEBI" id="CHEBI:597326"/>
    </cofactor>
</comment>
<organism evidence="10 11">
    <name type="scientific">Mitosporidium daphniae</name>
    <dbReference type="NCBI Taxonomy" id="1485682"/>
    <lineage>
        <taxon>Eukaryota</taxon>
        <taxon>Fungi</taxon>
        <taxon>Fungi incertae sedis</taxon>
        <taxon>Microsporidia</taxon>
        <taxon>Mitosporidium</taxon>
    </lineage>
</organism>
<keyword evidence="8" id="KW-0812">Transmembrane</keyword>
<evidence type="ECO:0000256" key="6">
    <source>
        <dbReference type="ARBA" id="ARBA00048528"/>
    </source>
</evidence>
<sequence>MPAPTDDSKHTDFSERVSVRLLISTYLIYFILTLVAHVRDLIAKLVYPNDFSHLRVSNGIAPLTSDFESIYIRRIYHRIRDCWNRPITGVPSSMINILIRKSKDYNDTFEYTGESRSCINLASYNYLGFSQPEGPCQSAALSSLSKYGVSIGAPILDLGKSPLLQELEESVAKFLSVEAAMVCAMGFATNSTSLPVLAEGPGTIIISDELNHSSLIFGARLSGSLIRVFRHNDTADLERLLRDVIVKGQPKTRRPWNKIIVVIEGLYSMEGHFAPLPAIVQLKEKYKFYLFLDEAHSIGAVGPHGRGICDWFGVDTKKIDILMGTFTKSFGASGGYIAGKKELVDYLRAFGHSYAYCEPLAPPVCQHILKALALVDGKEGKDRIYSLFKNSKYFRDALIASGLVVGGAIGSPVVPMLIFQPTTMAAFSRRLLDKGVAVVVVGYPATPINQCRARFCMTSHHSKEDLDFALDAILDVADELAIARSSFSPAT</sequence>
<dbReference type="PANTHER" id="PTHR13693:SF3">
    <property type="entry name" value="LD36009P"/>
    <property type="match status" value="1"/>
</dbReference>
<evidence type="ECO:0000256" key="7">
    <source>
        <dbReference type="RuleBase" id="RU003693"/>
    </source>
</evidence>
<dbReference type="GO" id="GO:0004758">
    <property type="term" value="F:serine C-palmitoyltransferase activity"/>
    <property type="evidence" value="ECO:0007669"/>
    <property type="project" value="UniProtKB-EC"/>
</dbReference>
<dbReference type="RefSeq" id="XP_013238656.1">
    <property type="nucleotide sequence ID" value="XM_013383202.1"/>
</dbReference>
<dbReference type="GO" id="GO:0046513">
    <property type="term" value="P:ceramide biosynthetic process"/>
    <property type="evidence" value="ECO:0007669"/>
    <property type="project" value="TreeGrafter"/>
</dbReference>
<dbReference type="Gene3D" id="3.90.1150.10">
    <property type="entry name" value="Aspartate Aminotransferase, domain 1"/>
    <property type="match status" value="1"/>
</dbReference>
<dbReference type="InterPro" id="IPR015421">
    <property type="entry name" value="PyrdxlP-dep_Trfase_major"/>
</dbReference>
<accession>A0A098VTR9</accession>
<feature type="transmembrane region" description="Helical" evidence="8">
    <location>
        <begin position="20"/>
        <end position="38"/>
    </location>
</feature>
<keyword evidence="4" id="KW-0808">Transferase</keyword>
<evidence type="ECO:0000256" key="5">
    <source>
        <dbReference type="ARBA" id="ARBA00022898"/>
    </source>
</evidence>
<dbReference type="GO" id="GO:0016020">
    <property type="term" value="C:membrane"/>
    <property type="evidence" value="ECO:0007669"/>
    <property type="project" value="GOC"/>
</dbReference>
<keyword evidence="5 7" id="KW-0663">Pyridoxal phosphate</keyword>
<evidence type="ECO:0000259" key="9">
    <source>
        <dbReference type="Pfam" id="PF00155"/>
    </source>
</evidence>
<dbReference type="GO" id="GO:0046512">
    <property type="term" value="P:sphingosine biosynthetic process"/>
    <property type="evidence" value="ECO:0007669"/>
    <property type="project" value="TreeGrafter"/>
</dbReference>
<evidence type="ECO:0000256" key="2">
    <source>
        <dbReference type="ARBA" id="ARBA00008392"/>
    </source>
</evidence>
<dbReference type="PROSITE" id="PS00599">
    <property type="entry name" value="AA_TRANSFER_CLASS_2"/>
    <property type="match status" value="1"/>
</dbReference>
<dbReference type="EMBL" id="JMKJ01000110">
    <property type="protein sequence ID" value="KGG52229.1"/>
    <property type="molecule type" value="Genomic_DNA"/>
</dbReference>
<dbReference type="CDD" id="cd06454">
    <property type="entry name" value="KBL_like"/>
    <property type="match status" value="1"/>
</dbReference>
<dbReference type="EC" id="2.3.1.50" evidence="3"/>
<dbReference type="InterPro" id="IPR015424">
    <property type="entry name" value="PyrdxlP-dep_Trfase"/>
</dbReference>
<comment type="catalytic activity">
    <reaction evidence="6">
        <text>L-serine + hexadecanoyl-CoA + H(+) = 3-oxosphinganine + CO2 + CoA</text>
        <dbReference type="Rhea" id="RHEA:14761"/>
        <dbReference type="ChEBI" id="CHEBI:15378"/>
        <dbReference type="ChEBI" id="CHEBI:16526"/>
        <dbReference type="ChEBI" id="CHEBI:33384"/>
        <dbReference type="ChEBI" id="CHEBI:57287"/>
        <dbReference type="ChEBI" id="CHEBI:57379"/>
        <dbReference type="ChEBI" id="CHEBI:58299"/>
        <dbReference type="EC" id="2.3.1.50"/>
    </reaction>
</comment>
<comment type="caution">
    <text evidence="10">The sequence shown here is derived from an EMBL/GenBank/DDBJ whole genome shotgun (WGS) entry which is preliminary data.</text>
</comment>
<dbReference type="OrthoDB" id="65434at2759"/>
<dbReference type="Proteomes" id="UP000029725">
    <property type="component" value="Unassembled WGS sequence"/>
</dbReference>
<dbReference type="HOGENOM" id="CLU_015846_7_2_1"/>
<dbReference type="PANTHER" id="PTHR13693">
    <property type="entry name" value="CLASS II AMINOTRANSFERASE/8-AMINO-7-OXONONANOATE SYNTHASE"/>
    <property type="match status" value="1"/>
</dbReference>
<dbReference type="GO" id="GO:0030170">
    <property type="term" value="F:pyridoxal phosphate binding"/>
    <property type="evidence" value="ECO:0007669"/>
    <property type="project" value="InterPro"/>
</dbReference>
<keyword evidence="8" id="KW-1133">Transmembrane helix</keyword>
<gene>
    <name evidence="10" type="ORF">DI09_19p110</name>
</gene>
<evidence type="ECO:0000313" key="11">
    <source>
        <dbReference type="Proteomes" id="UP000029725"/>
    </source>
</evidence>
<evidence type="ECO:0000256" key="3">
    <source>
        <dbReference type="ARBA" id="ARBA00013220"/>
    </source>
</evidence>
<dbReference type="VEuPathDB" id="MicrosporidiaDB:DI09_19p110"/>
<dbReference type="Pfam" id="PF00155">
    <property type="entry name" value="Aminotran_1_2"/>
    <property type="match status" value="1"/>
</dbReference>
<dbReference type="SUPFAM" id="SSF53383">
    <property type="entry name" value="PLP-dependent transferases"/>
    <property type="match status" value="1"/>
</dbReference>
<keyword evidence="11" id="KW-1185">Reference proteome</keyword>
<evidence type="ECO:0000313" key="10">
    <source>
        <dbReference type="EMBL" id="KGG52229.1"/>
    </source>
</evidence>
<feature type="transmembrane region" description="Helical" evidence="8">
    <location>
        <begin position="397"/>
        <end position="419"/>
    </location>
</feature>
<dbReference type="InterPro" id="IPR001917">
    <property type="entry name" value="Aminotrans_II_pyridoxalP_BS"/>
</dbReference>
<name>A0A098VTR9_9MICR</name>
<dbReference type="GO" id="GO:0017059">
    <property type="term" value="C:serine palmitoyltransferase complex"/>
    <property type="evidence" value="ECO:0007669"/>
    <property type="project" value="TreeGrafter"/>
</dbReference>
<dbReference type="InterPro" id="IPR015422">
    <property type="entry name" value="PyrdxlP-dep_Trfase_small"/>
</dbReference>